<reference evidence="4" key="1">
    <citation type="submission" date="2016-06" db="UniProtKB">
        <authorList>
            <consortium name="WormBaseParasite"/>
        </authorList>
    </citation>
    <scope>IDENTIFICATION</scope>
</reference>
<evidence type="ECO:0000313" key="4">
    <source>
        <dbReference type="WBParaSite" id="SCUD_0001858401-mRNA-1"/>
    </source>
</evidence>
<evidence type="ECO:0000256" key="1">
    <source>
        <dbReference type="SAM" id="MobiDB-lite"/>
    </source>
</evidence>
<accession>A0A183KU41</accession>
<reference evidence="2 3" key="2">
    <citation type="submission" date="2018-11" db="EMBL/GenBank/DDBJ databases">
        <authorList>
            <consortium name="Pathogen Informatics"/>
        </authorList>
    </citation>
    <scope>NUCLEOTIDE SEQUENCE [LARGE SCALE GENOMIC DNA]</scope>
    <source>
        <strain evidence="2">Dakar</strain>
        <strain evidence="3">Dakar, Senegal</strain>
    </source>
</reference>
<proteinExistence type="predicted"/>
<feature type="region of interest" description="Disordered" evidence="1">
    <location>
        <begin position="234"/>
        <end position="266"/>
    </location>
</feature>
<feature type="compositionally biased region" description="Polar residues" evidence="1">
    <location>
        <begin position="1"/>
        <end position="12"/>
    </location>
</feature>
<dbReference type="EMBL" id="UZAK01041214">
    <property type="protein sequence ID" value="VDP66235.1"/>
    <property type="molecule type" value="Genomic_DNA"/>
</dbReference>
<evidence type="ECO:0000313" key="3">
    <source>
        <dbReference type="Proteomes" id="UP000279833"/>
    </source>
</evidence>
<sequence>MPRRSNANSDESPVTRRTSARIAAAQAASPAKSPAKSPRRKRQSTEPAKTVSDDTESQQSQVKSESSMEELNGIDTSSVKDTELTHDLAEIPHKKTKVDKESDDGNKLCSIQLSVDHLCSDPEKTEVELLKENDTVVNQTQDSNTTPTDFEVVEHSSVPPPDSAEVQAAISAQGDDGQLLVGFIQVNKDELPPSNSLETKQVPAALESCNETVTCGAESVKRTDPNVEPCVNNLNGNFGSQESSKDEPSKPNGTVHVEAHHKTPVPIEEPVIQPLVAPVTGDIVLDAVPEVISQQ</sequence>
<name>A0A183KU41_9TREM</name>
<evidence type="ECO:0000313" key="2">
    <source>
        <dbReference type="EMBL" id="VDP66235.1"/>
    </source>
</evidence>
<keyword evidence="3" id="KW-1185">Reference proteome</keyword>
<organism evidence="4">
    <name type="scientific">Schistosoma curassoni</name>
    <dbReference type="NCBI Taxonomy" id="6186"/>
    <lineage>
        <taxon>Eukaryota</taxon>
        <taxon>Metazoa</taxon>
        <taxon>Spiralia</taxon>
        <taxon>Lophotrochozoa</taxon>
        <taxon>Platyhelminthes</taxon>
        <taxon>Trematoda</taxon>
        <taxon>Digenea</taxon>
        <taxon>Strigeidida</taxon>
        <taxon>Schistosomatoidea</taxon>
        <taxon>Schistosomatidae</taxon>
        <taxon>Schistosoma</taxon>
    </lineage>
</organism>
<feature type="compositionally biased region" description="Polar residues" evidence="1">
    <location>
        <begin position="135"/>
        <end position="148"/>
    </location>
</feature>
<protein>
    <submittedName>
        <fullName evidence="4">SCAF11</fullName>
    </submittedName>
</protein>
<feature type="compositionally biased region" description="Low complexity" evidence="1">
    <location>
        <begin position="15"/>
        <end position="36"/>
    </location>
</feature>
<feature type="region of interest" description="Disordered" evidence="1">
    <location>
        <begin position="1"/>
        <end position="104"/>
    </location>
</feature>
<feature type="compositionally biased region" description="Basic and acidic residues" evidence="1">
    <location>
        <begin position="78"/>
        <end position="104"/>
    </location>
</feature>
<gene>
    <name evidence="2" type="ORF">SCUD_LOCUS18579</name>
</gene>
<feature type="region of interest" description="Disordered" evidence="1">
    <location>
        <begin position="134"/>
        <end position="162"/>
    </location>
</feature>
<dbReference type="WBParaSite" id="SCUD_0001858401-mRNA-1">
    <property type="protein sequence ID" value="SCUD_0001858401-mRNA-1"/>
    <property type="gene ID" value="SCUD_0001858401"/>
</dbReference>
<dbReference type="Proteomes" id="UP000279833">
    <property type="component" value="Unassembled WGS sequence"/>
</dbReference>
<dbReference type="AlphaFoldDB" id="A0A183KU41"/>